<organism evidence="1 2">
    <name type="scientific">Leucogyrophana mollusca</name>
    <dbReference type="NCBI Taxonomy" id="85980"/>
    <lineage>
        <taxon>Eukaryota</taxon>
        <taxon>Fungi</taxon>
        <taxon>Dikarya</taxon>
        <taxon>Basidiomycota</taxon>
        <taxon>Agaricomycotina</taxon>
        <taxon>Agaricomycetes</taxon>
        <taxon>Agaricomycetidae</taxon>
        <taxon>Boletales</taxon>
        <taxon>Boletales incertae sedis</taxon>
        <taxon>Leucogyrophana</taxon>
    </lineage>
</organism>
<proteinExistence type="predicted"/>
<keyword evidence="2" id="KW-1185">Reference proteome</keyword>
<name>A0ACB8AWT8_9AGAM</name>
<reference evidence="1" key="1">
    <citation type="journal article" date="2021" name="New Phytol.">
        <title>Evolutionary innovations through gain and loss of genes in the ectomycorrhizal Boletales.</title>
        <authorList>
            <person name="Wu G."/>
            <person name="Miyauchi S."/>
            <person name="Morin E."/>
            <person name="Kuo A."/>
            <person name="Drula E."/>
            <person name="Varga T."/>
            <person name="Kohler A."/>
            <person name="Feng B."/>
            <person name="Cao Y."/>
            <person name="Lipzen A."/>
            <person name="Daum C."/>
            <person name="Hundley H."/>
            <person name="Pangilinan J."/>
            <person name="Johnson J."/>
            <person name="Barry K."/>
            <person name="LaButti K."/>
            <person name="Ng V."/>
            <person name="Ahrendt S."/>
            <person name="Min B."/>
            <person name="Choi I.G."/>
            <person name="Park H."/>
            <person name="Plett J.M."/>
            <person name="Magnuson J."/>
            <person name="Spatafora J.W."/>
            <person name="Nagy L.G."/>
            <person name="Henrissat B."/>
            <person name="Grigoriev I.V."/>
            <person name="Yang Z.L."/>
            <person name="Xu J."/>
            <person name="Martin F.M."/>
        </authorList>
    </citation>
    <scope>NUCLEOTIDE SEQUENCE</scope>
    <source>
        <strain evidence="1">KUC20120723A-06</strain>
    </source>
</reference>
<gene>
    <name evidence="1" type="ORF">BV22DRAFT_1135234</name>
</gene>
<dbReference type="EMBL" id="MU266980">
    <property type="protein sequence ID" value="KAH7917649.1"/>
    <property type="molecule type" value="Genomic_DNA"/>
</dbReference>
<dbReference type="Proteomes" id="UP000790709">
    <property type="component" value="Unassembled WGS sequence"/>
</dbReference>
<accession>A0ACB8AWT8</accession>
<protein>
    <submittedName>
        <fullName evidence="1">Uncharacterized protein</fullName>
    </submittedName>
</protein>
<comment type="caution">
    <text evidence="1">The sequence shown here is derived from an EMBL/GenBank/DDBJ whole genome shotgun (WGS) entry which is preliminary data.</text>
</comment>
<evidence type="ECO:0000313" key="1">
    <source>
        <dbReference type="EMBL" id="KAH7917649.1"/>
    </source>
</evidence>
<sequence>MAQVKRKRVPVSSSESDSELPHTQSQSKFIVDNVLRNMLRKSSLPGSSSLSQAPTSSLSASYKQASIESNRGLKGKSRAVSSKKEKSVSEALDEKGRRGRPKNMEFLVARIVFLPYGTTEPDNADDSDPRAALESLFPTIRQSRNPNAAELSRLETLSLARTDFRHYFSINRDWDYFCLDAELHVLFPRLFEYLDGQPKVVNKAYNAIQGSGSQYLSPYLLCVKTWNEIAVSGIDFPTGEDIYEKVKAGKRPSHDECELIFVTRNEIPRKVLESWRHGWADSDSELEETPSLHRLKCRCLGGEDTVPVASTSGATIDLTEDTASDIASTISRPPSADPVQPLPETPPASPPQIATPGSFIIDESISNPWKSGRTFQF</sequence>
<evidence type="ECO:0000313" key="2">
    <source>
        <dbReference type="Proteomes" id="UP000790709"/>
    </source>
</evidence>